<feature type="domain" description="PiggyBac transposable element-derived protein" evidence="1">
    <location>
        <begin position="14"/>
        <end position="151"/>
    </location>
</feature>
<gene>
    <name evidence="2" type="primary">103308999</name>
    <name evidence="2" type="ORF">TNCT_646281</name>
</gene>
<dbReference type="Proteomes" id="UP000887116">
    <property type="component" value="Unassembled WGS sequence"/>
</dbReference>
<dbReference type="PANTHER" id="PTHR46599:SF6">
    <property type="entry name" value="DUAL SPECIFICITY PHOSPHATASE 26"/>
    <property type="match status" value="1"/>
</dbReference>
<evidence type="ECO:0000313" key="3">
    <source>
        <dbReference type="Proteomes" id="UP000887116"/>
    </source>
</evidence>
<sequence length="190" mass="22011">MEIEKLRVNYDRPRDAKKTTTNEVLAFTGILILAGVKKQNHTNFLELWTTGSEIFRSCMNCNRFLGWSAIRFDDKNTRKERQLTDKLAAIRFTLDRFVENCKNNYSLGEYGTIEEMLIPFRGRCSFIQNIPNKSAKYGLKVFVLFDSKTFYARFANDSSTEKSYLTLPSRPPASVVTPLNDGTIRFRIQH</sequence>
<keyword evidence="3" id="KW-1185">Reference proteome</keyword>
<organism evidence="2 3">
    <name type="scientific">Trichonephila clavata</name>
    <name type="common">Joro spider</name>
    <name type="synonym">Nephila clavata</name>
    <dbReference type="NCBI Taxonomy" id="2740835"/>
    <lineage>
        <taxon>Eukaryota</taxon>
        <taxon>Metazoa</taxon>
        <taxon>Ecdysozoa</taxon>
        <taxon>Arthropoda</taxon>
        <taxon>Chelicerata</taxon>
        <taxon>Arachnida</taxon>
        <taxon>Araneae</taxon>
        <taxon>Araneomorphae</taxon>
        <taxon>Entelegynae</taxon>
        <taxon>Araneoidea</taxon>
        <taxon>Nephilidae</taxon>
        <taxon>Trichonephila</taxon>
    </lineage>
</organism>
<dbReference type="PANTHER" id="PTHR46599">
    <property type="entry name" value="PIGGYBAC TRANSPOSABLE ELEMENT-DERIVED PROTEIN 4"/>
    <property type="match status" value="1"/>
</dbReference>
<comment type="caution">
    <text evidence="2">The sequence shown here is derived from an EMBL/GenBank/DDBJ whole genome shotgun (WGS) entry which is preliminary data.</text>
</comment>
<protein>
    <submittedName>
        <fullName evidence="2">DDE_Tnp_1_7 domain-containing protein</fullName>
    </submittedName>
</protein>
<evidence type="ECO:0000259" key="1">
    <source>
        <dbReference type="Pfam" id="PF13843"/>
    </source>
</evidence>
<evidence type="ECO:0000313" key="2">
    <source>
        <dbReference type="EMBL" id="GFR05835.1"/>
    </source>
</evidence>
<dbReference type="InterPro" id="IPR029526">
    <property type="entry name" value="PGBD"/>
</dbReference>
<dbReference type="EMBL" id="BMAO01035770">
    <property type="protein sequence ID" value="GFR05835.1"/>
    <property type="molecule type" value="Genomic_DNA"/>
</dbReference>
<accession>A0A8X6IJB1</accession>
<proteinExistence type="predicted"/>
<dbReference type="Pfam" id="PF13843">
    <property type="entry name" value="DDE_Tnp_1_7"/>
    <property type="match status" value="1"/>
</dbReference>
<reference evidence="2" key="1">
    <citation type="submission" date="2020-07" db="EMBL/GenBank/DDBJ databases">
        <title>Multicomponent nature underlies the extraordinary mechanical properties of spider dragline silk.</title>
        <authorList>
            <person name="Kono N."/>
            <person name="Nakamura H."/>
            <person name="Mori M."/>
            <person name="Yoshida Y."/>
            <person name="Ohtoshi R."/>
            <person name="Malay A.D."/>
            <person name="Moran D.A.P."/>
            <person name="Tomita M."/>
            <person name="Numata K."/>
            <person name="Arakawa K."/>
        </authorList>
    </citation>
    <scope>NUCLEOTIDE SEQUENCE</scope>
</reference>
<dbReference type="OrthoDB" id="6430771at2759"/>
<dbReference type="AlphaFoldDB" id="A0A8X6IJB1"/>
<name>A0A8X6IJB1_TRICU</name>